<dbReference type="AlphaFoldDB" id="A0A1C6UIR5"/>
<dbReference type="EMBL" id="FMHZ01000002">
    <property type="protein sequence ID" value="SCL53854.1"/>
    <property type="molecule type" value="Genomic_DNA"/>
</dbReference>
<dbReference type="InterPro" id="IPR052036">
    <property type="entry name" value="Hydrolase/PRTase-associated"/>
</dbReference>
<dbReference type="STRING" id="47855.GA0070606_2187"/>
<dbReference type="Proteomes" id="UP000199001">
    <property type="component" value="Unassembled WGS sequence"/>
</dbReference>
<proteinExistence type="predicted"/>
<dbReference type="Pfam" id="PF05139">
    <property type="entry name" value="Erythro_esteras"/>
    <property type="match status" value="2"/>
</dbReference>
<keyword evidence="3" id="KW-1185">Reference proteome</keyword>
<dbReference type="RefSeq" id="WP_091097342.1">
    <property type="nucleotide sequence ID" value="NZ_FMHZ01000002.1"/>
</dbReference>
<dbReference type="Pfam" id="PF19694">
    <property type="entry name" value="DUF6194"/>
    <property type="match status" value="1"/>
</dbReference>
<evidence type="ECO:0000313" key="2">
    <source>
        <dbReference type="EMBL" id="SCL53854.1"/>
    </source>
</evidence>
<dbReference type="GO" id="GO:0046677">
    <property type="term" value="P:response to antibiotic"/>
    <property type="evidence" value="ECO:0007669"/>
    <property type="project" value="InterPro"/>
</dbReference>
<dbReference type="Gene3D" id="3.30.1870.10">
    <property type="entry name" value="EreA-like, domain 2"/>
    <property type="match status" value="1"/>
</dbReference>
<organism evidence="2 3">
    <name type="scientific">Micromonospora citrea</name>
    <dbReference type="NCBI Taxonomy" id="47855"/>
    <lineage>
        <taxon>Bacteria</taxon>
        <taxon>Bacillati</taxon>
        <taxon>Actinomycetota</taxon>
        <taxon>Actinomycetes</taxon>
        <taxon>Micromonosporales</taxon>
        <taxon>Micromonosporaceae</taxon>
        <taxon>Micromonospora</taxon>
    </lineage>
</organism>
<evidence type="ECO:0000259" key="1">
    <source>
        <dbReference type="Pfam" id="PF19694"/>
    </source>
</evidence>
<dbReference type="PANTHER" id="PTHR31299">
    <property type="entry name" value="ESTERASE, PUTATIVE (AFU_ORTHOLOGUE AFUA_1G05850)-RELATED"/>
    <property type="match status" value="1"/>
</dbReference>
<evidence type="ECO:0000313" key="3">
    <source>
        <dbReference type="Proteomes" id="UP000199001"/>
    </source>
</evidence>
<dbReference type="PANTHER" id="PTHR31299:SF0">
    <property type="entry name" value="ESTERASE, PUTATIVE (AFU_ORTHOLOGUE AFUA_1G05850)-RELATED"/>
    <property type="match status" value="1"/>
</dbReference>
<name>A0A1C6UIR5_9ACTN</name>
<dbReference type="InterPro" id="IPR007815">
    <property type="entry name" value="Emycin_Estase"/>
</dbReference>
<dbReference type="SUPFAM" id="SSF159501">
    <property type="entry name" value="EreA/ChaN-like"/>
    <property type="match status" value="1"/>
</dbReference>
<feature type="domain" description="DUF6194" evidence="1">
    <location>
        <begin position="283"/>
        <end position="430"/>
    </location>
</feature>
<protein>
    <submittedName>
        <fullName evidence="2">Erythromycin esterase</fullName>
    </submittedName>
</protein>
<gene>
    <name evidence="2" type="ORF">GA0070606_2187</name>
</gene>
<dbReference type="InterPro" id="IPR045676">
    <property type="entry name" value="DUF6194"/>
</dbReference>
<sequence length="433" mass="46436">MEFDLDVLLQSRTHPVEVLALGTPAPGEPAFPRLRNQIFARLAERGFRSIAVECDRAAGLAVDAYVRGAGGTLDDVLAAGRGFGGPAADRELVEWMRAYNESVPPDERLAFHGFDALRESTTVPEPATGRTSPPAGARDVGMARNLLDVRSREERRGPTLVFGHTRHLRRHPGPRPAGADVDPSAGAIVADALGRRYALVVFSLGASAALRLAAPADDTFEGVLGAATGQGPVFAAGRLAELAGPARVRTDAPADQDYLPLAADTLADCDAVWHVDRFPAAAAAVAARIRELPGVTEQQAGPETPAPEAAWDERFFFAGSERRRPFATMVGHDSPGFDEESRLDRAGVYRLNIELGRAAFEEEFGYPPREFAEHRAGIDFALLDVVVPHPVYAAQGWACVVNPGAASSARVERLLASAHQRAVEREQRRAQRG</sequence>
<accession>A0A1C6UIR5</accession>
<dbReference type="OrthoDB" id="4329964at2"/>
<reference evidence="3" key="1">
    <citation type="submission" date="2016-06" db="EMBL/GenBank/DDBJ databases">
        <authorList>
            <person name="Varghese N."/>
            <person name="Submissions Spin"/>
        </authorList>
    </citation>
    <scope>NUCLEOTIDE SEQUENCE [LARGE SCALE GENOMIC DNA]</scope>
    <source>
        <strain evidence="3">DSM 43903</strain>
    </source>
</reference>